<sequence length="338" mass="37080">MTTDPINALDQYTSVPSGLVLALTTPALKVATTTLLVKEAATGGQNFGLKLPTAQKVNVFVSGTERQVQQQQALHAGNDLHELAASVSFMPIGLRPNFDFVSQEGIFLMQLRLRNHPTPAFWVFTTSIANPEDPLFVDALGRLRVMAKLANSWIVAILVCEQPVEVQHLVDLSDEFIEFRRCEPNVGGGLAFSIDCKSLEGLEDFGLGKVMCSVRFGQDGRYMRTFEPFIADTLRDRVIRILGGNDYTLADIGAIVDRDKSNVSRRLRGWQPQRIAVSDEWLARVKEHFAAGSGASGESAKNGVSGTKTDHQRAQDALDGIDEEDDDSEEGARDDDDE</sequence>
<dbReference type="RefSeq" id="WP_153282258.1">
    <property type="nucleotide sequence ID" value="NZ_CP045644.1"/>
</dbReference>
<feature type="region of interest" description="Disordered" evidence="1">
    <location>
        <begin position="292"/>
        <end position="338"/>
    </location>
</feature>
<evidence type="ECO:0000313" key="2">
    <source>
        <dbReference type="EMBL" id="QFZ83545.1"/>
    </source>
</evidence>
<dbReference type="Proteomes" id="UP000326780">
    <property type="component" value="Chromosome"/>
</dbReference>
<proteinExistence type="predicted"/>
<reference evidence="2 3" key="1">
    <citation type="submission" date="2019-10" db="EMBL/GenBank/DDBJ databases">
        <title>Complete genome sequence of Variovorax paradoxus 5C-2.</title>
        <authorList>
            <person name="Gogoleva N.E."/>
            <person name="Balkin A.S."/>
        </authorList>
    </citation>
    <scope>NUCLEOTIDE SEQUENCE [LARGE SCALE GENOMIC DNA]</scope>
    <source>
        <strain evidence="2 3">5C-2</strain>
    </source>
</reference>
<dbReference type="EMBL" id="CP045644">
    <property type="protein sequence ID" value="QFZ83545.1"/>
    <property type="molecule type" value="Genomic_DNA"/>
</dbReference>
<accession>A0A5Q0M503</accession>
<feature type="compositionally biased region" description="Acidic residues" evidence="1">
    <location>
        <begin position="319"/>
        <end position="338"/>
    </location>
</feature>
<organism evidence="2 3">
    <name type="scientific">Variovorax paradoxus</name>
    <dbReference type="NCBI Taxonomy" id="34073"/>
    <lineage>
        <taxon>Bacteria</taxon>
        <taxon>Pseudomonadati</taxon>
        <taxon>Pseudomonadota</taxon>
        <taxon>Betaproteobacteria</taxon>
        <taxon>Burkholderiales</taxon>
        <taxon>Comamonadaceae</taxon>
        <taxon>Variovorax</taxon>
    </lineage>
</organism>
<gene>
    <name evidence="2" type="ORF">GFK26_12640</name>
</gene>
<evidence type="ECO:0000313" key="3">
    <source>
        <dbReference type="Proteomes" id="UP000326780"/>
    </source>
</evidence>
<name>A0A5Q0M503_VARPD</name>
<protein>
    <submittedName>
        <fullName evidence="2">Uncharacterized protein</fullName>
    </submittedName>
</protein>
<evidence type="ECO:0000256" key="1">
    <source>
        <dbReference type="SAM" id="MobiDB-lite"/>
    </source>
</evidence>
<dbReference type="AlphaFoldDB" id="A0A5Q0M503"/>